<feature type="domain" description="Cyclic nucleotide-binding" evidence="15">
    <location>
        <begin position="402"/>
        <end position="463"/>
    </location>
</feature>
<dbReference type="PROSITE" id="PS50042">
    <property type="entry name" value="CNMP_BINDING_3"/>
    <property type="match status" value="4"/>
</dbReference>
<dbReference type="Gene3D" id="1.10.510.10">
    <property type="entry name" value="Transferase(Phosphotransferase) domain 1"/>
    <property type="match status" value="1"/>
</dbReference>
<dbReference type="EMBL" id="CAUYUJ010021926">
    <property type="protein sequence ID" value="CAK0907842.1"/>
    <property type="molecule type" value="Genomic_DNA"/>
</dbReference>
<dbReference type="PROSITE" id="PS00888">
    <property type="entry name" value="CNMP_BINDING_1"/>
    <property type="match status" value="1"/>
</dbReference>
<dbReference type="Pfam" id="PF00027">
    <property type="entry name" value="cNMP_binding"/>
    <property type="match status" value="2"/>
</dbReference>
<evidence type="ECO:0000256" key="11">
    <source>
        <dbReference type="ARBA" id="ARBA00022992"/>
    </source>
</evidence>
<keyword evidence="3" id="KW-0723">Serine/threonine-protein kinase</keyword>
<evidence type="ECO:0000256" key="8">
    <source>
        <dbReference type="ARBA" id="ARBA00022777"/>
    </source>
</evidence>
<dbReference type="SMART" id="SM00100">
    <property type="entry name" value="cNMP"/>
    <property type="match status" value="3"/>
</dbReference>
<feature type="domain" description="Cyclic nucleotide-binding" evidence="15">
    <location>
        <begin position="283"/>
        <end position="399"/>
    </location>
</feature>
<keyword evidence="11" id="KW-0142">cGMP-binding</keyword>
<keyword evidence="5" id="KW-0808">Transferase</keyword>
<evidence type="ECO:0000256" key="4">
    <source>
        <dbReference type="ARBA" id="ARBA00022535"/>
    </source>
</evidence>
<keyword evidence="17" id="KW-1185">Reference proteome</keyword>
<comment type="cofactor">
    <cofactor evidence="1">
        <name>Mg(2+)</name>
        <dbReference type="ChEBI" id="CHEBI:18420"/>
    </cofactor>
</comment>
<feature type="domain" description="Cyclic nucleotide-binding" evidence="15">
    <location>
        <begin position="515"/>
        <end position="553"/>
    </location>
</feature>
<dbReference type="CDD" id="cd05123">
    <property type="entry name" value="STKc_AGC"/>
    <property type="match status" value="1"/>
</dbReference>
<proteinExistence type="predicted"/>
<dbReference type="InterPro" id="IPR014710">
    <property type="entry name" value="RmlC-like_jellyroll"/>
</dbReference>
<gene>
    <name evidence="16" type="ORF">PCOR1329_LOCUS82728</name>
</gene>
<dbReference type="InterPro" id="IPR008271">
    <property type="entry name" value="Ser/Thr_kinase_AS"/>
</dbReference>
<evidence type="ECO:0000256" key="6">
    <source>
        <dbReference type="ARBA" id="ARBA00022723"/>
    </source>
</evidence>
<evidence type="ECO:0000256" key="2">
    <source>
        <dbReference type="ARBA" id="ARBA00022490"/>
    </source>
</evidence>
<keyword evidence="6" id="KW-0479">Metal-binding</keyword>
<keyword evidence="9" id="KW-0067">ATP-binding</keyword>
<dbReference type="CDD" id="cd00038">
    <property type="entry name" value="CAP_ED"/>
    <property type="match status" value="3"/>
</dbReference>
<dbReference type="PRINTS" id="PR00103">
    <property type="entry name" value="CAMPKINASE"/>
</dbReference>
<name>A0ABN9YAW7_9DINO</name>
<dbReference type="InterPro" id="IPR011009">
    <property type="entry name" value="Kinase-like_dom_sf"/>
</dbReference>
<dbReference type="InterPro" id="IPR018490">
    <property type="entry name" value="cNMP-bd_dom_sf"/>
</dbReference>
<keyword evidence="2" id="KW-0963">Cytoplasm</keyword>
<accession>A0ABN9YAW7</accession>
<evidence type="ECO:0000313" key="16">
    <source>
        <dbReference type="EMBL" id="CAK0907842.1"/>
    </source>
</evidence>
<feature type="compositionally biased region" description="Polar residues" evidence="13">
    <location>
        <begin position="590"/>
        <end position="600"/>
    </location>
</feature>
<dbReference type="Pfam" id="PF00069">
    <property type="entry name" value="Pkinase"/>
    <property type="match status" value="1"/>
</dbReference>
<dbReference type="InterPro" id="IPR000595">
    <property type="entry name" value="cNMP-bd_dom"/>
</dbReference>
<dbReference type="PANTHER" id="PTHR24353">
    <property type="entry name" value="CYCLIC NUCLEOTIDE-DEPENDENT PROTEIN KINASE"/>
    <property type="match status" value="1"/>
</dbReference>
<feature type="domain" description="Protein kinase" evidence="14">
    <location>
        <begin position="634"/>
        <end position="939"/>
    </location>
</feature>
<dbReference type="PANTHER" id="PTHR24353:SF37">
    <property type="entry name" value="CAMP-DEPENDENT PROTEIN KINASE CATALYTIC SUBUNIT PRKX"/>
    <property type="match status" value="1"/>
</dbReference>
<evidence type="ECO:0000256" key="13">
    <source>
        <dbReference type="SAM" id="MobiDB-lite"/>
    </source>
</evidence>
<sequence>MGWRESAKVIVLRAWNARIVHLAYSANAARDSEREGGAAARGSSASCGASEPPEGPRPLGSALVREKFTCRSVREALPRSHSELWKCSTICHADNGRRRFSTNRFSRNGSKGPVADYEEIMKFLLEVPLFARLPKGMPALVAKACALKVFPAGQVIIKQGDVGTEFFVIWSGRAQVLITSDDEAKPKEVATLTSGDYFGEGALLRNEPRRATIKASAPLSALTISQEKFQELALHERLQFRRKAIWEGGPNRREVTVRPPTKKTVQEQNLIKNAIRKNKTLCGMVSLSNQRMQDLTDMFWRETVPANKELLTQGDPIADYFYIVQSGSFEVVEDGQLVGVARAGDSFGERALLYSMPRKNTVTSLELSKVWALDRGNFKSMLVQVSEDKLWEYVTYLDNTRFLKHLLEDEKLAIARAMTQMNFKKGDAIFKQDEEGYQFYILYDGEVSVRRDGSEVMRMKAGKEDCPPRGASLAGSPVAGGEASMQTLASTDLPHGPSGRSGASLTLRPPSVRCVGERALLEPELRQASVIVVSDTARAMVLDRASVETLLGPLEGIFALPHWAQRLPVCLPCLDFARVHRAKQRTQTVEVRSLQEQGRSLQDPGSMMGSGLRRQPSTYGMQAFRPDRILKADLARVGYLGGGGFGTVELWEHRLTGKTYALKTLNKGLITREGMQQRVLTEKLVLNMVDSPFIVTLYETYNDPLNLFFLMEAALGGELHSTYKRKRLYGSVEHARYYSACVALAFWHLHDRFIIYRDLKPENVLLSAVGHAKVADFGLSKLVMGKTFSICGSPDYFAPELVNQTGHTLALDWWQLGVLVYELLTEQPPFQEYAVMLNHIMYLRTVSVRVAKQKDFQLKYTLKIEHVLWKDGGKSRILNNKRLTNATKHCEPQLNQLDDASTQQREKQLCNQMAKPMNSHSTEGKASGSAVQHRRHPWRHHQCSGLRKFLKLMCKCNSELSR</sequence>
<keyword evidence="4" id="KW-0140">cGMP</keyword>
<feature type="domain" description="Cyclic nucleotide-binding" evidence="15">
    <location>
        <begin position="129"/>
        <end position="232"/>
    </location>
</feature>
<feature type="region of interest" description="Disordered" evidence="13">
    <location>
        <begin position="35"/>
        <end position="60"/>
    </location>
</feature>
<dbReference type="InterPro" id="IPR045270">
    <property type="entry name" value="STKc_AGC"/>
</dbReference>
<evidence type="ECO:0000256" key="1">
    <source>
        <dbReference type="ARBA" id="ARBA00001946"/>
    </source>
</evidence>
<comment type="caution">
    <text evidence="16">The sequence shown here is derived from an EMBL/GenBank/DDBJ whole genome shotgun (WGS) entry which is preliminary data.</text>
</comment>
<organism evidence="16 17">
    <name type="scientific">Prorocentrum cordatum</name>
    <dbReference type="NCBI Taxonomy" id="2364126"/>
    <lineage>
        <taxon>Eukaryota</taxon>
        <taxon>Sar</taxon>
        <taxon>Alveolata</taxon>
        <taxon>Dinophyceae</taxon>
        <taxon>Prorocentrales</taxon>
        <taxon>Prorocentraceae</taxon>
        <taxon>Prorocentrum</taxon>
    </lineage>
</organism>
<dbReference type="InterPro" id="IPR000719">
    <property type="entry name" value="Prot_kinase_dom"/>
</dbReference>
<dbReference type="SUPFAM" id="SSF51206">
    <property type="entry name" value="cAMP-binding domain-like"/>
    <property type="match status" value="3"/>
</dbReference>
<evidence type="ECO:0000313" key="17">
    <source>
        <dbReference type="Proteomes" id="UP001189429"/>
    </source>
</evidence>
<protein>
    <recommendedName>
        <fullName evidence="12">cGMP-dependent protein kinase</fullName>
    </recommendedName>
</protein>
<dbReference type="Gene3D" id="3.30.200.20">
    <property type="entry name" value="Phosphorylase Kinase, domain 1"/>
    <property type="match status" value="1"/>
</dbReference>
<dbReference type="Proteomes" id="UP001189429">
    <property type="component" value="Unassembled WGS sequence"/>
</dbReference>
<dbReference type="SMART" id="SM00220">
    <property type="entry name" value="S_TKc"/>
    <property type="match status" value="1"/>
</dbReference>
<evidence type="ECO:0000256" key="9">
    <source>
        <dbReference type="ARBA" id="ARBA00022840"/>
    </source>
</evidence>
<keyword evidence="7" id="KW-0547">Nucleotide-binding</keyword>
<dbReference type="Gene3D" id="2.60.120.10">
    <property type="entry name" value="Jelly Rolls"/>
    <property type="match status" value="3"/>
</dbReference>
<reference evidence="16" key="1">
    <citation type="submission" date="2023-10" db="EMBL/GenBank/DDBJ databases">
        <authorList>
            <person name="Chen Y."/>
            <person name="Shah S."/>
            <person name="Dougan E. K."/>
            <person name="Thang M."/>
            <person name="Chan C."/>
        </authorList>
    </citation>
    <scope>NUCLEOTIDE SEQUENCE [LARGE SCALE GENOMIC DNA]</scope>
</reference>
<keyword evidence="10" id="KW-0460">Magnesium</keyword>
<dbReference type="InterPro" id="IPR018488">
    <property type="entry name" value="cNMP-bd_CS"/>
</dbReference>
<dbReference type="PROSITE" id="PS50011">
    <property type="entry name" value="PROTEIN_KINASE_DOM"/>
    <property type="match status" value="1"/>
</dbReference>
<evidence type="ECO:0000256" key="5">
    <source>
        <dbReference type="ARBA" id="ARBA00022679"/>
    </source>
</evidence>
<evidence type="ECO:0000256" key="10">
    <source>
        <dbReference type="ARBA" id="ARBA00022842"/>
    </source>
</evidence>
<dbReference type="SUPFAM" id="SSF56112">
    <property type="entry name" value="Protein kinase-like (PK-like)"/>
    <property type="match status" value="1"/>
</dbReference>
<feature type="region of interest" description="Disordered" evidence="13">
    <location>
        <begin position="590"/>
        <end position="612"/>
    </location>
</feature>
<evidence type="ECO:0000256" key="3">
    <source>
        <dbReference type="ARBA" id="ARBA00022527"/>
    </source>
</evidence>
<evidence type="ECO:0000259" key="14">
    <source>
        <dbReference type="PROSITE" id="PS50011"/>
    </source>
</evidence>
<keyword evidence="8" id="KW-0418">Kinase</keyword>
<evidence type="ECO:0000256" key="7">
    <source>
        <dbReference type="ARBA" id="ARBA00022741"/>
    </source>
</evidence>
<evidence type="ECO:0000256" key="12">
    <source>
        <dbReference type="ARBA" id="ARBA00024113"/>
    </source>
</evidence>
<feature type="compositionally biased region" description="Low complexity" evidence="13">
    <location>
        <begin position="37"/>
        <end position="51"/>
    </location>
</feature>
<feature type="region of interest" description="Disordered" evidence="13">
    <location>
        <begin position="916"/>
        <end position="935"/>
    </location>
</feature>
<dbReference type="PROSITE" id="PS00108">
    <property type="entry name" value="PROTEIN_KINASE_ST"/>
    <property type="match status" value="1"/>
</dbReference>
<evidence type="ECO:0000259" key="15">
    <source>
        <dbReference type="PROSITE" id="PS50042"/>
    </source>
</evidence>